<dbReference type="GO" id="GO:0006935">
    <property type="term" value="P:chemotaxis"/>
    <property type="evidence" value="ECO:0007669"/>
    <property type="project" value="UniProtKB-ARBA"/>
</dbReference>
<name>A0A5J6WQ26_MORMI</name>
<dbReference type="InterPro" id="IPR004089">
    <property type="entry name" value="MCPsignal_dom"/>
</dbReference>
<dbReference type="Gene3D" id="1.10.287.950">
    <property type="entry name" value="Methyl-accepting chemotaxis protein"/>
    <property type="match status" value="1"/>
</dbReference>
<dbReference type="EMBL" id="CP044399">
    <property type="protein sequence ID" value="QFI40263.1"/>
    <property type="molecule type" value="Genomic_DNA"/>
</dbReference>
<evidence type="ECO:0000256" key="3">
    <source>
        <dbReference type="ARBA" id="ARBA00029447"/>
    </source>
</evidence>
<dbReference type="PROSITE" id="PS50111">
    <property type="entry name" value="CHEMOTAXIS_TRANSDUC_2"/>
    <property type="match status" value="1"/>
</dbReference>
<keyword evidence="2 4" id="KW-0807">Transducer</keyword>
<dbReference type="Gene3D" id="3.30.450.20">
    <property type="entry name" value="PAS domain"/>
    <property type="match status" value="1"/>
</dbReference>
<dbReference type="SMART" id="SM00283">
    <property type="entry name" value="MA"/>
    <property type="match status" value="1"/>
</dbReference>
<proteinExistence type="inferred from homology"/>
<dbReference type="SMART" id="SM00091">
    <property type="entry name" value="PAS"/>
    <property type="match status" value="1"/>
</dbReference>
<dbReference type="InterPro" id="IPR013655">
    <property type="entry name" value="PAS_fold_3"/>
</dbReference>
<evidence type="ECO:0000256" key="4">
    <source>
        <dbReference type="PROSITE-ProRule" id="PRU00284"/>
    </source>
</evidence>
<gene>
    <name evidence="7" type="ORF">FR932_10275</name>
</gene>
<dbReference type="GO" id="GO:0016020">
    <property type="term" value="C:membrane"/>
    <property type="evidence" value="ECO:0007669"/>
    <property type="project" value="UniProtKB-SubCell"/>
</dbReference>
<dbReference type="Proteomes" id="UP000327424">
    <property type="component" value="Chromosome"/>
</dbReference>
<dbReference type="PROSITE" id="PS50112">
    <property type="entry name" value="PAS"/>
    <property type="match status" value="1"/>
</dbReference>
<dbReference type="InterPro" id="IPR035965">
    <property type="entry name" value="PAS-like_dom_sf"/>
</dbReference>
<evidence type="ECO:0000313" key="8">
    <source>
        <dbReference type="Proteomes" id="UP000327424"/>
    </source>
</evidence>
<protein>
    <submittedName>
        <fullName evidence="7">Methyl-accepting chemotaxis protein</fullName>
    </submittedName>
</protein>
<evidence type="ECO:0000256" key="1">
    <source>
        <dbReference type="ARBA" id="ARBA00004370"/>
    </source>
</evidence>
<dbReference type="FunFam" id="1.10.287.950:FF:000001">
    <property type="entry name" value="Methyl-accepting chemotaxis sensory transducer"/>
    <property type="match status" value="1"/>
</dbReference>
<dbReference type="CDD" id="cd11386">
    <property type="entry name" value="MCP_signal"/>
    <property type="match status" value="1"/>
</dbReference>
<accession>A0A5J6WQ26</accession>
<reference evidence="7 8" key="1">
    <citation type="submission" date="2019-09" db="EMBL/GenBank/DDBJ databases">
        <title>Hybrid Assembly of the complete Genome of the Deep-Sea Bacterium Moritella marina from long Nanopore and Illumina reads.</title>
        <authorList>
            <person name="Magin S."/>
            <person name="Georgoulis A."/>
            <person name="Papadimitriou K."/>
            <person name="Iliakis G."/>
            <person name="Vorgias C.E."/>
        </authorList>
    </citation>
    <scope>NUCLEOTIDE SEQUENCE [LARGE SCALE GENOMIC DNA]</scope>
    <source>
        <strain evidence="7 8">MP-1</strain>
    </source>
</reference>
<dbReference type="SUPFAM" id="SSF58104">
    <property type="entry name" value="Methyl-accepting chemotaxis protein (MCP) signaling domain"/>
    <property type="match status" value="1"/>
</dbReference>
<evidence type="ECO:0000259" key="6">
    <source>
        <dbReference type="PROSITE" id="PS50112"/>
    </source>
</evidence>
<dbReference type="Pfam" id="PF08447">
    <property type="entry name" value="PAS_3"/>
    <property type="match status" value="1"/>
</dbReference>
<dbReference type="AlphaFoldDB" id="A0A5J6WQ26"/>
<dbReference type="SUPFAM" id="SSF55785">
    <property type="entry name" value="PYP-like sensor domain (PAS domain)"/>
    <property type="match status" value="1"/>
</dbReference>
<dbReference type="OrthoDB" id="5675566at2"/>
<comment type="similarity">
    <text evidence="3">Belongs to the methyl-accepting chemotaxis (MCP) protein family.</text>
</comment>
<dbReference type="KEGG" id="mmaa:FR932_10275"/>
<keyword evidence="8" id="KW-1185">Reference proteome</keyword>
<dbReference type="PANTHER" id="PTHR32089:SF52">
    <property type="entry name" value="CHEMOTAXIS SIGNAL TRANSDUCTION SYSTEM METHYL ACCEPTING SENSORY TRANSDUCER WITH PAS SENSORY DOMAIN"/>
    <property type="match status" value="1"/>
</dbReference>
<organism evidence="7 8">
    <name type="scientific">Moritella marina ATCC 15381</name>
    <dbReference type="NCBI Taxonomy" id="1202962"/>
    <lineage>
        <taxon>Bacteria</taxon>
        <taxon>Pseudomonadati</taxon>
        <taxon>Pseudomonadota</taxon>
        <taxon>Gammaproteobacteria</taxon>
        <taxon>Alteromonadales</taxon>
        <taxon>Moritellaceae</taxon>
        <taxon>Moritella</taxon>
    </lineage>
</organism>
<dbReference type="PANTHER" id="PTHR32089">
    <property type="entry name" value="METHYL-ACCEPTING CHEMOTAXIS PROTEIN MCPB"/>
    <property type="match status" value="1"/>
</dbReference>
<feature type="domain" description="Methyl-accepting transducer" evidence="5">
    <location>
        <begin position="257"/>
        <end position="493"/>
    </location>
</feature>
<evidence type="ECO:0000256" key="2">
    <source>
        <dbReference type="ARBA" id="ARBA00023224"/>
    </source>
</evidence>
<dbReference type="CDD" id="cd00130">
    <property type="entry name" value="PAS"/>
    <property type="match status" value="1"/>
</dbReference>
<dbReference type="InterPro" id="IPR000014">
    <property type="entry name" value="PAS"/>
</dbReference>
<dbReference type="NCBIfam" id="TIGR00229">
    <property type="entry name" value="sensory_box"/>
    <property type="match status" value="1"/>
</dbReference>
<feature type="domain" description="PAS" evidence="6">
    <location>
        <begin position="44"/>
        <end position="79"/>
    </location>
</feature>
<dbReference type="Pfam" id="PF00015">
    <property type="entry name" value="MCPsignal"/>
    <property type="match status" value="1"/>
</dbReference>
<sequence length="527" mass="58506">MLNTYLYTKYGDNGDKQVMNKRNTQVIDEEVSFDVQDELVSTTDNRGIITYANATFCQVAGFELEELVGKNHNIVRHPDMPTAAFKDLWTNLQAGKPWRGAVKNRCKDGRYYWVDAFVTPIHEQGKLVGYQSVRKKLALEDKQRAISAYTTINNGKNLFQWYQRPVLKPLTFSVMSILLLFFGQNMPYLNIALPLLPFIIFYNELITVPRYFSSLKQRYDSVSRYVFSGFKPQGIVDFQLKIEEGKIQTILGRVVDSSRALEAGADNLTAAAHQAKEGVEQETAELHQVATAVTEMASTIAEVSQNTLLTSEKVQLAHDDCESATQAMSDTMLQVGQLATDVAQSAASASMLSDEAQKISTIMLEIRGIADQTNLLALNAAIEAARAGEHGRGFSVVADEVRALSTRSHKATEQIQTSINEIQQTLVKWSATMQQGKEAAELCVDESQRTQTMMQNVYGAITDISDLAIQISSASEEQNMVSQEISRNIVNISDASQHNLQQTELVEREADDINTNSKSLAALGLTF</sequence>
<evidence type="ECO:0000313" key="7">
    <source>
        <dbReference type="EMBL" id="QFI40263.1"/>
    </source>
</evidence>
<dbReference type="GO" id="GO:0007165">
    <property type="term" value="P:signal transduction"/>
    <property type="evidence" value="ECO:0007669"/>
    <property type="project" value="UniProtKB-KW"/>
</dbReference>
<comment type="subcellular location">
    <subcellularLocation>
        <location evidence="1">Membrane</location>
    </subcellularLocation>
</comment>
<evidence type="ECO:0000259" key="5">
    <source>
        <dbReference type="PROSITE" id="PS50111"/>
    </source>
</evidence>